<dbReference type="Proteomes" id="UP000320160">
    <property type="component" value="Unassembled WGS sequence"/>
</dbReference>
<comment type="caution">
    <text evidence="2">The sequence shown here is derived from an EMBL/GenBank/DDBJ whole genome shotgun (WGS) entry which is preliminary data.</text>
</comment>
<organism evidence="2 3">
    <name type="scientific">Sphingorhabdus contaminans</name>
    <dbReference type="NCBI Taxonomy" id="1343899"/>
    <lineage>
        <taxon>Bacteria</taxon>
        <taxon>Pseudomonadati</taxon>
        <taxon>Pseudomonadota</taxon>
        <taxon>Alphaproteobacteria</taxon>
        <taxon>Sphingomonadales</taxon>
        <taxon>Sphingomonadaceae</taxon>
        <taxon>Sphingorhabdus</taxon>
    </lineage>
</organism>
<dbReference type="RefSeq" id="WP_143774843.1">
    <property type="nucleotide sequence ID" value="NZ_VKKU01000001.1"/>
</dbReference>
<keyword evidence="3" id="KW-1185">Reference proteome</keyword>
<proteinExistence type="predicted"/>
<gene>
    <name evidence="2" type="ORF">FOM92_00545</name>
</gene>
<dbReference type="AlphaFoldDB" id="A0A553WH01"/>
<sequence>MSAPPKRKTPAGVVTKAGAKTSVSVETQSPKYSETGSAASDLAPLIRVVKDQAFYRIVVEPSIPEGHPDRRPQTFGSLISAGREAGLLAKIIGGSVVSTAGGHG</sequence>
<protein>
    <submittedName>
        <fullName evidence="2">Uncharacterized protein</fullName>
    </submittedName>
</protein>
<feature type="compositionally biased region" description="Polar residues" evidence="1">
    <location>
        <begin position="21"/>
        <end position="37"/>
    </location>
</feature>
<evidence type="ECO:0000313" key="2">
    <source>
        <dbReference type="EMBL" id="TSB03970.1"/>
    </source>
</evidence>
<evidence type="ECO:0000313" key="3">
    <source>
        <dbReference type="Proteomes" id="UP000320160"/>
    </source>
</evidence>
<evidence type="ECO:0000256" key="1">
    <source>
        <dbReference type="SAM" id="MobiDB-lite"/>
    </source>
</evidence>
<name>A0A553WH01_9SPHN</name>
<reference evidence="2 3" key="1">
    <citation type="submission" date="2019-07" db="EMBL/GenBank/DDBJ databases">
        <authorList>
            <person name="Park M."/>
        </authorList>
    </citation>
    <scope>NUCLEOTIDE SEQUENCE [LARGE SCALE GENOMIC DNA]</scope>
    <source>
        <strain evidence="2 3">KCTC32445</strain>
    </source>
</reference>
<accession>A0A553WH01</accession>
<dbReference type="EMBL" id="VKKU01000001">
    <property type="protein sequence ID" value="TSB03970.1"/>
    <property type="molecule type" value="Genomic_DNA"/>
</dbReference>
<feature type="region of interest" description="Disordered" evidence="1">
    <location>
        <begin position="1"/>
        <end position="37"/>
    </location>
</feature>